<dbReference type="EMBL" id="CP151657">
    <property type="protein sequence ID" value="WZP15301.1"/>
    <property type="molecule type" value="Genomic_DNA"/>
</dbReference>
<dbReference type="RefSeq" id="WP_342022967.1">
    <property type="nucleotide sequence ID" value="NZ_CP151657.1"/>
</dbReference>
<feature type="compositionally biased region" description="Pro residues" evidence="1">
    <location>
        <begin position="91"/>
        <end position="100"/>
    </location>
</feature>
<feature type="region of interest" description="Disordered" evidence="1">
    <location>
        <begin position="1"/>
        <end position="100"/>
    </location>
</feature>
<evidence type="ECO:0000313" key="3">
    <source>
        <dbReference type="Proteomes" id="UP001448858"/>
    </source>
</evidence>
<reference evidence="2 3" key="1">
    <citation type="submission" date="2024-04" db="EMBL/GenBank/DDBJ databases">
        <title>Arthrobacter sp. from Plains bison fecal sample.</title>
        <authorList>
            <person name="Ruzzini A."/>
        </authorList>
    </citation>
    <scope>NUCLEOTIDE SEQUENCE [LARGE SCALE GENOMIC DNA]</scope>
    <source>
        <strain evidence="2 3">EINP1</strain>
    </source>
</reference>
<gene>
    <name evidence="2" type="ORF">AAE021_14175</name>
</gene>
<sequence length="100" mass="9962">MVQSSGRAEDGQPGGGRDAGSLSRGNKDADAAETETAGASEAADNEGFHSGPQVSDEPEPGGGSSSGGSSGGPEDPPEEDQSPSGEQDPEQNPPLPRTWN</sequence>
<evidence type="ECO:0000313" key="2">
    <source>
        <dbReference type="EMBL" id="WZP15301.1"/>
    </source>
</evidence>
<accession>A0ABZ2ZV45</accession>
<feature type="compositionally biased region" description="Gly residues" evidence="1">
    <location>
        <begin position="60"/>
        <end position="71"/>
    </location>
</feature>
<dbReference type="Proteomes" id="UP001448858">
    <property type="component" value="Chromosome"/>
</dbReference>
<name>A0ABZ2ZV45_9MICC</name>
<keyword evidence="3" id="KW-1185">Reference proteome</keyword>
<proteinExistence type="predicted"/>
<organism evidence="2 3">
    <name type="scientific">Arthrobacter citreus</name>
    <dbReference type="NCBI Taxonomy" id="1670"/>
    <lineage>
        <taxon>Bacteria</taxon>
        <taxon>Bacillati</taxon>
        <taxon>Actinomycetota</taxon>
        <taxon>Actinomycetes</taxon>
        <taxon>Micrococcales</taxon>
        <taxon>Micrococcaceae</taxon>
        <taxon>Arthrobacter</taxon>
    </lineage>
</organism>
<evidence type="ECO:0000256" key="1">
    <source>
        <dbReference type="SAM" id="MobiDB-lite"/>
    </source>
</evidence>
<protein>
    <submittedName>
        <fullName evidence="2">Uncharacterized protein</fullName>
    </submittedName>
</protein>